<dbReference type="GO" id="GO:0006355">
    <property type="term" value="P:regulation of DNA-templated transcription"/>
    <property type="evidence" value="ECO:0007669"/>
    <property type="project" value="InterPro"/>
</dbReference>
<protein>
    <submittedName>
        <fullName evidence="2">Ribbon-helix-helix protein, CopG family</fullName>
    </submittedName>
</protein>
<accession>A0A831UCS2</accession>
<dbReference type="Pfam" id="PF01402">
    <property type="entry name" value="RHH_1"/>
    <property type="match status" value="1"/>
</dbReference>
<reference evidence="2" key="1">
    <citation type="journal article" date="2020" name="mSystems">
        <title>Genome- and Community-Level Interaction Insights into Carbon Utilization and Element Cycling Functions of Hydrothermarchaeota in Hydrothermal Sediment.</title>
        <authorList>
            <person name="Zhou Z."/>
            <person name="Liu Y."/>
            <person name="Xu W."/>
            <person name="Pan J."/>
            <person name="Luo Z.H."/>
            <person name="Li M."/>
        </authorList>
    </citation>
    <scope>NUCLEOTIDE SEQUENCE [LARGE SCALE GENOMIC DNA]</scope>
    <source>
        <strain evidence="2">SpSt-349</strain>
    </source>
</reference>
<organism evidence="2">
    <name type="scientific">Geobacter metallireducens</name>
    <dbReference type="NCBI Taxonomy" id="28232"/>
    <lineage>
        <taxon>Bacteria</taxon>
        <taxon>Pseudomonadati</taxon>
        <taxon>Thermodesulfobacteriota</taxon>
        <taxon>Desulfuromonadia</taxon>
        <taxon>Geobacterales</taxon>
        <taxon>Geobacteraceae</taxon>
        <taxon>Geobacter</taxon>
    </lineage>
</organism>
<feature type="domain" description="Ribbon-helix-helix protein CopG" evidence="1">
    <location>
        <begin position="13"/>
        <end position="45"/>
    </location>
</feature>
<comment type="caution">
    <text evidence="2">The sequence shown here is derived from an EMBL/GenBank/DDBJ whole genome shotgun (WGS) entry which is preliminary data.</text>
</comment>
<evidence type="ECO:0000259" key="1">
    <source>
        <dbReference type="Pfam" id="PF01402"/>
    </source>
</evidence>
<dbReference type="InterPro" id="IPR002145">
    <property type="entry name" value="CopG"/>
</dbReference>
<name>A0A831UCS2_GEOME</name>
<dbReference type="AlphaFoldDB" id="A0A831UCS2"/>
<sequence>MGKSVYVNTKPTVISVRVTDEQMEEVKRLMEKMKMSASDIMREAFFRFADKVERADRLDAIRTAAMKYGEARRRA</sequence>
<dbReference type="EMBL" id="DSOV01000037">
    <property type="protein sequence ID" value="HEN42330.1"/>
    <property type="molecule type" value="Genomic_DNA"/>
</dbReference>
<evidence type="ECO:0000313" key="2">
    <source>
        <dbReference type="EMBL" id="HEN42330.1"/>
    </source>
</evidence>
<proteinExistence type="predicted"/>
<gene>
    <name evidence="2" type="ORF">ENQ87_08140</name>
</gene>